<evidence type="ECO:0000256" key="1">
    <source>
        <dbReference type="SAM" id="MobiDB-lite"/>
    </source>
</evidence>
<organism evidence="2 3">
    <name type="scientific">Methylorubrum suomiense</name>
    <dbReference type="NCBI Taxonomy" id="144191"/>
    <lineage>
        <taxon>Bacteria</taxon>
        <taxon>Pseudomonadati</taxon>
        <taxon>Pseudomonadota</taxon>
        <taxon>Alphaproteobacteria</taxon>
        <taxon>Hyphomicrobiales</taxon>
        <taxon>Methylobacteriaceae</taxon>
        <taxon>Methylorubrum</taxon>
    </lineage>
</organism>
<comment type="caution">
    <text evidence="2">The sequence shown here is derived from an EMBL/GenBank/DDBJ whole genome shotgun (WGS) entry which is preliminary data.</text>
</comment>
<keyword evidence="3" id="KW-1185">Reference proteome</keyword>
<dbReference type="EMBL" id="BPRE01000015">
    <property type="protein sequence ID" value="GJE77593.1"/>
    <property type="molecule type" value="Genomic_DNA"/>
</dbReference>
<reference evidence="2" key="1">
    <citation type="journal article" date="2021" name="Front. Microbiol.">
        <title>Comprehensive Comparative Genomics and Phenotyping of Methylobacterium Species.</title>
        <authorList>
            <person name="Alessa O."/>
            <person name="Ogura Y."/>
            <person name="Fujitani Y."/>
            <person name="Takami H."/>
            <person name="Hayashi T."/>
            <person name="Sahin N."/>
            <person name="Tani A."/>
        </authorList>
    </citation>
    <scope>NUCLEOTIDE SEQUENCE</scope>
    <source>
        <strain evidence="2">DSM 14458</strain>
    </source>
</reference>
<dbReference type="Proteomes" id="UP001055093">
    <property type="component" value="Unassembled WGS sequence"/>
</dbReference>
<name>A0ABQ4UZP9_9HYPH</name>
<protein>
    <submittedName>
        <fullName evidence="2">Uncharacterized protein</fullName>
    </submittedName>
</protein>
<sequence length="56" mass="5994">MPHPPRRKPGIRQGRIRANGILVRGILTATLLPSGGTCRLGPKRGGADDQRRLLAA</sequence>
<feature type="compositionally biased region" description="Basic and acidic residues" evidence="1">
    <location>
        <begin position="45"/>
        <end position="56"/>
    </location>
</feature>
<gene>
    <name evidence="2" type="ORF">BGCPKDLD_4200</name>
</gene>
<accession>A0ABQ4UZP9</accession>
<feature type="region of interest" description="Disordered" evidence="1">
    <location>
        <begin position="35"/>
        <end position="56"/>
    </location>
</feature>
<evidence type="ECO:0000313" key="3">
    <source>
        <dbReference type="Proteomes" id="UP001055093"/>
    </source>
</evidence>
<reference evidence="2" key="2">
    <citation type="submission" date="2021-08" db="EMBL/GenBank/DDBJ databases">
        <authorList>
            <person name="Tani A."/>
            <person name="Ola A."/>
            <person name="Ogura Y."/>
            <person name="Katsura K."/>
            <person name="Hayashi T."/>
        </authorList>
    </citation>
    <scope>NUCLEOTIDE SEQUENCE</scope>
    <source>
        <strain evidence="2">DSM 14458</strain>
    </source>
</reference>
<evidence type="ECO:0000313" key="2">
    <source>
        <dbReference type="EMBL" id="GJE77593.1"/>
    </source>
</evidence>
<proteinExistence type="predicted"/>
<dbReference type="RefSeq" id="WP_171015409.1">
    <property type="nucleotide sequence ID" value="NZ_BPRE01000015.1"/>
</dbReference>